<evidence type="ECO:0000259" key="6">
    <source>
        <dbReference type="Pfam" id="PF04734"/>
    </source>
</evidence>
<dbReference type="Gene3D" id="2.60.40.2300">
    <property type="entry name" value="Neutral/alkaline non-lysosomal ceramidase, C-terminal domain"/>
    <property type="match status" value="1"/>
</dbReference>
<accession>A0A6M2BMW3</accession>
<dbReference type="InterPro" id="IPR031329">
    <property type="entry name" value="NEUT/ALK_ceramidase_N"/>
</dbReference>
<proteinExistence type="inferred from homology"/>
<dbReference type="GO" id="GO:0046514">
    <property type="term" value="P:ceramide catabolic process"/>
    <property type="evidence" value="ECO:0007669"/>
    <property type="project" value="InterPro"/>
</dbReference>
<dbReference type="GO" id="GO:0046512">
    <property type="term" value="P:sphingosine biosynthetic process"/>
    <property type="evidence" value="ECO:0007669"/>
    <property type="project" value="TreeGrafter"/>
</dbReference>
<dbReference type="Pfam" id="PF17048">
    <property type="entry name" value="Ceramidse_alk_C"/>
    <property type="match status" value="1"/>
</dbReference>
<dbReference type="PANTHER" id="PTHR12670">
    <property type="entry name" value="CERAMIDASE"/>
    <property type="match status" value="1"/>
</dbReference>
<keyword evidence="3" id="KW-0479">Metal-binding</keyword>
<dbReference type="GO" id="GO:0016020">
    <property type="term" value="C:membrane"/>
    <property type="evidence" value="ECO:0007669"/>
    <property type="project" value="GOC"/>
</dbReference>
<evidence type="ECO:0000313" key="9">
    <source>
        <dbReference type="Proteomes" id="UP000472676"/>
    </source>
</evidence>
<comment type="cofactor">
    <cofactor evidence="3">
        <name>Zn(2+)</name>
        <dbReference type="ChEBI" id="CHEBI:29105"/>
    </cofactor>
    <text evidence="3">Binds 1 zinc ion per subunit.</text>
</comment>
<evidence type="ECO:0000259" key="7">
    <source>
        <dbReference type="Pfam" id="PF17048"/>
    </source>
</evidence>
<dbReference type="Proteomes" id="UP000472676">
    <property type="component" value="Unassembled WGS sequence"/>
</dbReference>
<evidence type="ECO:0000256" key="3">
    <source>
        <dbReference type="PIRSR" id="PIRSR606823-2"/>
    </source>
</evidence>
<dbReference type="InterPro" id="IPR031331">
    <property type="entry name" value="NEUT/ALK_ceramidase_C"/>
</dbReference>
<feature type="chain" id="PRO_5026654034" description="Neutral ceramidase" evidence="5">
    <location>
        <begin position="21"/>
        <end position="870"/>
    </location>
</feature>
<feature type="signal peptide" evidence="5">
    <location>
        <begin position="1"/>
        <end position="20"/>
    </location>
</feature>
<evidence type="ECO:0000256" key="4">
    <source>
        <dbReference type="RuleBase" id="RU366019"/>
    </source>
</evidence>
<name>A0A6M2BMW3_9GAMM</name>
<dbReference type="EC" id="3.5.1.23" evidence="4"/>
<evidence type="ECO:0000256" key="5">
    <source>
        <dbReference type="SAM" id="SignalP"/>
    </source>
</evidence>
<sequence>MIRITVARRLVPPLLGLLLAACGRSSVTGTANGAGAAKTPDPQAAECILDSPALQVGTTKTLTIAGTIYTNSHQPDAPSAIELPIASAGQPLEAACRGNQQFRFGSGLYDTTGPIGGNPTGHGDMFGMVVPPQVPKGIDTRLYARAFDIESPCNGKRVVFVSIDLGAMSAIVHQEVLKALAADDTLGGLYNADNVMISATHTHTAPGGFGVPELPDLSSTLPEAVNDPVEWVESLIFSDAAFDSDNFHAIVGGIVEAIRRAHANLEAHPQPARIRLSVSELLNANVNRSPPAYAQDALSERAQYIDDDGHEVNVDKRFVQLTLVRDDGSAVGVLNWFAVHPTSMGNHDLLISSDNKGWASLGFEKLMHTQYAADSGGTPSGADNFVAAFAQTDEGDTIPDLFVFDADAEGGNGPGQGVPYFARGGTDEPYEFEQPGYQYGQPQATAINGSKQLAQALREFGQGAALSGPIDYRFFYADFSDDAVTDPVVLAGLQAPGSPDALYAGDKTTCKTALGFGFAVGGVNGPGPGAAGFTCVNDAPSEYKTDIRSGYNGLFNGTGYLTVEQNDMPVKVPLSGVAVTAAVTPVLCLQTLEPSYGCQNEKPIFLASETDPVPFQIFRIGNLAVLGVPFEVTTMAGRRLRKTVLDALAPVGVDTVVIAGLSNDYLHYMATREEYSAQMYEGASTYAGPWQLAATQQEARKLALTIAAGEPAPQGVAAADLAIGADAPVSIDPPANFGSVVSDAQPAYTQGDLVDVSFVAGYPGNDLKTMASYLYVERQNADGGWDVVATDRDPQLRFVWNSSSNLIDTELNRVSTSTAEALWTIPRNTPAGTYRIRHEGVSRTSSSAPAQPYEAISRSFAVDGVPGVCP</sequence>
<keyword evidence="4" id="KW-0746">Sphingolipid metabolism</keyword>
<feature type="domain" description="Neutral/alkaline non-lysosomal ceramidase N-terminal" evidence="6">
    <location>
        <begin position="102"/>
        <end position="218"/>
    </location>
</feature>
<dbReference type="GO" id="GO:0005576">
    <property type="term" value="C:extracellular region"/>
    <property type="evidence" value="ECO:0007669"/>
    <property type="project" value="TreeGrafter"/>
</dbReference>
<feature type="binding site" evidence="3">
    <location>
        <position position="340"/>
    </location>
    <ligand>
        <name>Zn(2+)</name>
        <dbReference type="ChEBI" id="CHEBI:29105"/>
    </ligand>
</feature>
<dbReference type="AlphaFoldDB" id="A0A6M2BMW3"/>
<evidence type="ECO:0000256" key="1">
    <source>
        <dbReference type="ARBA" id="ARBA00009835"/>
    </source>
</evidence>
<dbReference type="GO" id="GO:0017040">
    <property type="term" value="F:N-acylsphingosine amidohydrolase activity"/>
    <property type="evidence" value="ECO:0007669"/>
    <property type="project" value="UniProtKB-UniRule"/>
</dbReference>
<organism evidence="8 9">
    <name type="scientific">Solimonas terrae</name>
    <dbReference type="NCBI Taxonomy" id="1396819"/>
    <lineage>
        <taxon>Bacteria</taxon>
        <taxon>Pseudomonadati</taxon>
        <taxon>Pseudomonadota</taxon>
        <taxon>Gammaproteobacteria</taxon>
        <taxon>Nevskiales</taxon>
        <taxon>Nevskiaceae</taxon>
        <taxon>Solimonas</taxon>
    </lineage>
</organism>
<feature type="binding site" evidence="3">
    <location>
        <position position="668"/>
    </location>
    <ligand>
        <name>Zn(2+)</name>
        <dbReference type="ChEBI" id="CHEBI:29105"/>
    </ligand>
</feature>
<comment type="caution">
    <text evidence="8">The sequence shown here is derived from an EMBL/GenBank/DDBJ whole genome shotgun (WGS) entry which is preliminary data.</text>
</comment>
<keyword evidence="3" id="KW-0862">Zinc</keyword>
<evidence type="ECO:0000313" key="8">
    <source>
        <dbReference type="EMBL" id="NGY03734.1"/>
    </source>
</evidence>
<evidence type="ECO:0000256" key="2">
    <source>
        <dbReference type="ARBA" id="ARBA00022801"/>
    </source>
</evidence>
<dbReference type="GO" id="GO:0042759">
    <property type="term" value="P:long-chain fatty acid biosynthetic process"/>
    <property type="evidence" value="ECO:0007669"/>
    <property type="project" value="TreeGrafter"/>
</dbReference>
<dbReference type="InterPro" id="IPR006823">
    <property type="entry name" value="Ceramidase_alk"/>
</dbReference>
<feature type="binding site" evidence="3">
    <location>
        <position position="631"/>
    </location>
    <ligand>
        <name>Zn(2+)</name>
        <dbReference type="ChEBI" id="CHEBI:29105"/>
    </ligand>
</feature>
<dbReference type="RefSeq" id="WP_166251462.1">
    <property type="nucleotide sequence ID" value="NZ_JAAMOW010000001.1"/>
</dbReference>
<dbReference type="GO" id="GO:0046872">
    <property type="term" value="F:metal ion binding"/>
    <property type="evidence" value="ECO:0007669"/>
    <property type="project" value="UniProtKB-KW"/>
</dbReference>
<comment type="catalytic activity">
    <reaction evidence="4">
        <text>an N-acylsphing-4-enine + H2O = sphing-4-enine + a fatty acid</text>
        <dbReference type="Rhea" id="RHEA:20856"/>
        <dbReference type="ChEBI" id="CHEBI:15377"/>
        <dbReference type="ChEBI" id="CHEBI:28868"/>
        <dbReference type="ChEBI" id="CHEBI:52639"/>
        <dbReference type="ChEBI" id="CHEBI:57756"/>
        <dbReference type="EC" id="3.5.1.23"/>
    </reaction>
</comment>
<dbReference type="PANTHER" id="PTHR12670:SF1">
    <property type="entry name" value="NEUTRAL CERAMIDASE"/>
    <property type="match status" value="1"/>
</dbReference>
<keyword evidence="5" id="KW-0732">Signal</keyword>
<dbReference type="InterPro" id="IPR038445">
    <property type="entry name" value="NCDase_C_sf"/>
</dbReference>
<dbReference type="Pfam" id="PF04734">
    <property type="entry name" value="Ceramidase_alk"/>
    <property type="match status" value="2"/>
</dbReference>
<dbReference type="EMBL" id="JAAMOW010000001">
    <property type="protein sequence ID" value="NGY03734.1"/>
    <property type="molecule type" value="Genomic_DNA"/>
</dbReference>
<feature type="binding site" evidence="3">
    <location>
        <position position="201"/>
    </location>
    <ligand>
        <name>Zn(2+)</name>
        <dbReference type="ChEBI" id="CHEBI:29105"/>
    </ligand>
</feature>
<protein>
    <recommendedName>
        <fullName evidence="4">Neutral ceramidase</fullName>
        <ecNumber evidence="4">3.5.1.23</ecNumber>
    </recommendedName>
</protein>
<comment type="similarity">
    <text evidence="1 4">Belongs to the neutral ceramidase family.</text>
</comment>
<gene>
    <name evidence="8" type="ORF">G7Y85_03075</name>
</gene>
<dbReference type="PROSITE" id="PS51257">
    <property type="entry name" value="PROKAR_LIPOPROTEIN"/>
    <property type="match status" value="1"/>
</dbReference>
<keyword evidence="9" id="KW-1185">Reference proteome</keyword>
<reference evidence="8 9" key="1">
    <citation type="journal article" date="2014" name="Int. J. Syst. Evol. Microbiol.">
        <title>Solimonas terrae sp. nov., isolated from soil.</title>
        <authorList>
            <person name="Kim S.J."/>
            <person name="Moon J.Y."/>
            <person name="Weon H.Y."/>
            <person name="Ahn J.H."/>
            <person name="Chen W.M."/>
            <person name="Kwon S.W."/>
        </authorList>
    </citation>
    <scope>NUCLEOTIDE SEQUENCE [LARGE SCALE GENOMIC DNA]</scope>
    <source>
        <strain evidence="8 9">KIS83-12</strain>
    </source>
</reference>
<feature type="domain" description="Neutral/alkaline non-lysosomal ceramidase N-terminal" evidence="6">
    <location>
        <begin position="239"/>
        <end position="697"/>
    </location>
</feature>
<feature type="domain" description="Neutral/alkaline non-lysosomal ceramidase C-terminal" evidence="7">
    <location>
        <begin position="715"/>
        <end position="862"/>
    </location>
</feature>
<keyword evidence="4" id="KW-0443">Lipid metabolism</keyword>
<keyword evidence="2 4" id="KW-0378">Hydrolase</keyword>